<evidence type="ECO:0000313" key="2">
    <source>
        <dbReference type="Proteomes" id="UP000265520"/>
    </source>
</evidence>
<dbReference type="Proteomes" id="UP000265520">
    <property type="component" value="Unassembled WGS sequence"/>
</dbReference>
<reference evidence="1 2" key="1">
    <citation type="journal article" date="2018" name="Front. Plant Sci.">
        <title>Red Clover (Trifolium pratense) and Zigzag Clover (T. medium) - A Picture of Genomic Similarities and Differences.</title>
        <authorList>
            <person name="Dluhosova J."/>
            <person name="Istvanek J."/>
            <person name="Nedelnik J."/>
            <person name="Repkova J."/>
        </authorList>
    </citation>
    <scope>NUCLEOTIDE SEQUENCE [LARGE SCALE GENOMIC DNA]</scope>
    <source>
        <strain evidence="2">cv. 10/8</strain>
        <tissue evidence="1">Leaf</tissue>
    </source>
</reference>
<organism evidence="1 2">
    <name type="scientific">Trifolium medium</name>
    <dbReference type="NCBI Taxonomy" id="97028"/>
    <lineage>
        <taxon>Eukaryota</taxon>
        <taxon>Viridiplantae</taxon>
        <taxon>Streptophyta</taxon>
        <taxon>Embryophyta</taxon>
        <taxon>Tracheophyta</taxon>
        <taxon>Spermatophyta</taxon>
        <taxon>Magnoliopsida</taxon>
        <taxon>eudicotyledons</taxon>
        <taxon>Gunneridae</taxon>
        <taxon>Pentapetalae</taxon>
        <taxon>rosids</taxon>
        <taxon>fabids</taxon>
        <taxon>Fabales</taxon>
        <taxon>Fabaceae</taxon>
        <taxon>Papilionoideae</taxon>
        <taxon>50 kb inversion clade</taxon>
        <taxon>NPAAA clade</taxon>
        <taxon>Hologalegina</taxon>
        <taxon>IRL clade</taxon>
        <taxon>Trifolieae</taxon>
        <taxon>Trifolium</taxon>
    </lineage>
</organism>
<evidence type="ECO:0000313" key="1">
    <source>
        <dbReference type="EMBL" id="MCI03381.1"/>
    </source>
</evidence>
<keyword evidence="2" id="KW-1185">Reference proteome</keyword>
<dbReference type="AlphaFoldDB" id="A0A392NU70"/>
<protein>
    <submittedName>
        <fullName evidence="1">Uncharacterized protein</fullName>
    </submittedName>
</protein>
<accession>A0A392NU70</accession>
<name>A0A392NU70_9FABA</name>
<gene>
    <name evidence="1" type="ORF">A2U01_0024419</name>
</gene>
<comment type="caution">
    <text evidence="1">The sequence shown here is derived from an EMBL/GenBank/DDBJ whole genome shotgun (WGS) entry which is preliminary data.</text>
</comment>
<sequence length="49" mass="5470">DLIDKAQTVLVENRNLVQRMQSSVGIPFTGEDDDAFTNFNQCLCSFMSA</sequence>
<dbReference type="EMBL" id="LXQA010051990">
    <property type="protein sequence ID" value="MCI03381.1"/>
    <property type="molecule type" value="Genomic_DNA"/>
</dbReference>
<proteinExistence type="predicted"/>
<feature type="non-terminal residue" evidence="1">
    <location>
        <position position="1"/>
    </location>
</feature>